<protein>
    <submittedName>
        <fullName evidence="7">Putative MFS transporter</fullName>
    </submittedName>
</protein>
<evidence type="ECO:0000256" key="3">
    <source>
        <dbReference type="ARBA" id="ARBA00022989"/>
    </source>
</evidence>
<gene>
    <name evidence="7" type="ORF">P174DRAFT_495461</name>
</gene>
<dbReference type="CDD" id="cd06174">
    <property type="entry name" value="MFS"/>
    <property type="match status" value="1"/>
</dbReference>
<keyword evidence="2 6" id="KW-0812">Transmembrane</keyword>
<dbReference type="PANTHER" id="PTHR23507:SF31">
    <property type="entry name" value="TRANSPORTER, PUTATIVE (AFU_ORTHOLOGUE AFUA_2G14230)-RELATED"/>
    <property type="match status" value="1"/>
</dbReference>
<dbReference type="PANTHER" id="PTHR23507">
    <property type="entry name" value="ZGC:174356"/>
    <property type="match status" value="1"/>
</dbReference>
<comment type="caution">
    <text evidence="7">The sequence shown here is derived from an EMBL/GenBank/DDBJ whole genome shotgun (WGS) entry which is preliminary data.</text>
</comment>
<comment type="subcellular location">
    <subcellularLocation>
        <location evidence="1">Membrane</location>
        <topology evidence="1">Multi-pass membrane protein</topology>
    </subcellularLocation>
</comment>
<feature type="transmembrane region" description="Helical" evidence="6">
    <location>
        <begin position="126"/>
        <end position="142"/>
    </location>
</feature>
<dbReference type="RefSeq" id="XP_024679737.1">
    <property type="nucleotide sequence ID" value="XM_024830865.1"/>
</dbReference>
<evidence type="ECO:0000313" key="8">
    <source>
        <dbReference type="Proteomes" id="UP000234474"/>
    </source>
</evidence>
<evidence type="ECO:0000256" key="4">
    <source>
        <dbReference type="ARBA" id="ARBA00023136"/>
    </source>
</evidence>
<dbReference type="GO" id="GO:0022857">
    <property type="term" value="F:transmembrane transporter activity"/>
    <property type="evidence" value="ECO:0007669"/>
    <property type="project" value="TreeGrafter"/>
</dbReference>
<evidence type="ECO:0000256" key="6">
    <source>
        <dbReference type="SAM" id="Phobius"/>
    </source>
</evidence>
<feature type="transmembrane region" description="Helical" evidence="6">
    <location>
        <begin position="374"/>
        <end position="391"/>
    </location>
</feature>
<feature type="transmembrane region" description="Helical" evidence="6">
    <location>
        <begin position="154"/>
        <end position="173"/>
    </location>
</feature>
<dbReference type="OrthoDB" id="194139at2759"/>
<keyword evidence="8" id="KW-1185">Reference proteome</keyword>
<accession>A0A2I1C0H2</accession>
<proteinExistence type="predicted"/>
<evidence type="ECO:0000256" key="1">
    <source>
        <dbReference type="ARBA" id="ARBA00004141"/>
    </source>
</evidence>
<feature type="transmembrane region" description="Helical" evidence="6">
    <location>
        <begin position="217"/>
        <end position="239"/>
    </location>
</feature>
<feature type="transmembrane region" description="Helical" evidence="6">
    <location>
        <begin position="245"/>
        <end position="265"/>
    </location>
</feature>
<dbReference type="InterPro" id="IPR036259">
    <property type="entry name" value="MFS_trans_sf"/>
</dbReference>
<evidence type="ECO:0000313" key="7">
    <source>
        <dbReference type="EMBL" id="PKX91142.1"/>
    </source>
</evidence>
<name>A0A2I1C0H2_ASPN1</name>
<feature type="transmembrane region" description="Helical" evidence="6">
    <location>
        <begin position="53"/>
        <end position="72"/>
    </location>
</feature>
<feature type="transmembrane region" description="Helical" evidence="6">
    <location>
        <begin position="497"/>
        <end position="519"/>
    </location>
</feature>
<dbReference type="GeneID" id="36538202"/>
<dbReference type="Gene3D" id="1.20.1250.20">
    <property type="entry name" value="MFS general substrate transporter like domains"/>
    <property type="match status" value="1"/>
</dbReference>
<keyword evidence="3 6" id="KW-1133">Transmembrane helix</keyword>
<dbReference type="OMA" id="MALNPWI"/>
<keyword evidence="4 6" id="KW-0472">Membrane</keyword>
<sequence length="521" mass="57158">MVAQYVPPEDDYRLSGEDAPFLLEDLRSEPAPGDGPPDDSSSDTVLPEKSRRWLVIAVVAIMLTFEIGGQMIPGPMVRIIETIVCDDYWRAHDASRLPASGHVAEQQCKIEEVQAEVTTIKGYSDFLEGLLCVLCAIPYGLLADRYGRRRAIRLTIPGFVLNAIITNSVLWFSDIFPPRAIWLASLSWTIGGGPTIVMALIWTMLADHTTDSTRAILFFRVGVVSEIATFLAGAISAQLMTVNPWIPMMAGCGFVTIGLSCAFFLPETLNHCVKRKSPMHGVDQVSCMGGLNVDEESSYSSAKALPKQSRHRLIWGKIRRFLKHDIFIFDHRILLLLFGFAVSELARGSSGFLAQYISTRFSWTLARANLLKSFHTAATIPVFLFLLPYLAKHVLHYLSLRGRDLYLARMSIICLAVGSLGVGLAPHIVFLVPSLCLHAAGGGLPLVARSLATALVERDKTARLYSTVEIFQSVGSVLGSLCFTNVFTLGLKLSGAWIGLVWIMSSLLFALVGIALMVLRV</sequence>
<dbReference type="VEuPathDB" id="FungiDB:P174DRAFT_495461"/>
<feature type="region of interest" description="Disordered" evidence="5">
    <location>
        <begin position="23"/>
        <end position="46"/>
    </location>
</feature>
<evidence type="ECO:0000256" key="5">
    <source>
        <dbReference type="SAM" id="MobiDB-lite"/>
    </source>
</evidence>
<dbReference type="Proteomes" id="UP000234474">
    <property type="component" value="Unassembled WGS sequence"/>
</dbReference>
<dbReference type="AlphaFoldDB" id="A0A2I1C0H2"/>
<reference evidence="8" key="1">
    <citation type="journal article" date="2018" name="Proc. Natl. Acad. Sci. U.S.A.">
        <title>Linking secondary metabolites to gene clusters through genome sequencing of six diverse Aspergillus species.</title>
        <authorList>
            <person name="Kaerboelling I."/>
            <person name="Vesth T.C."/>
            <person name="Frisvad J.C."/>
            <person name="Nybo J.L."/>
            <person name="Theobald S."/>
            <person name="Kuo A."/>
            <person name="Bowyer P."/>
            <person name="Matsuda Y."/>
            <person name="Mondo S."/>
            <person name="Lyhne E.K."/>
            <person name="Kogle M.E."/>
            <person name="Clum A."/>
            <person name="Lipzen A."/>
            <person name="Salamov A."/>
            <person name="Ngan C.Y."/>
            <person name="Daum C."/>
            <person name="Chiniquy J."/>
            <person name="Barry K."/>
            <person name="LaButti K."/>
            <person name="Haridas S."/>
            <person name="Simmons B.A."/>
            <person name="Magnuson J.K."/>
            <person name="Mortensen U.H."/>
            <person name="Larsen T.O."/>
            <person name="Grigoriev I.V."/>
            <person name="Baker S.E."/>
            <person name="Andersen M.R."/>
        </authorList>
    </citation>
    <scope>NUCLEOTIDE SEQUENCE [LARGE SCALE GENOMIC DNA]</scope>
    <source>
        <strain evidence="8">IBT 16806</strain>
    </source>
</reference>
<feature type="transmembrane region" description="Helical" evidence="6">
    <location>
        <begin position="333"/>
        <end position="354"/>
    </location>
</feature>
<feature type="transmembrane region" description="Helical" evidence="6">
    <location>
        <begin position="179"/>
        <end position="205"/>
    </location>
</feature>
<feature type="transmembrane region" description="Helical" evidence="6">
    <location>
        <begin position="412"/>
        <end position="431"/>
    </location>
</feature>
<dbReference type="GO" id="GO:0016020">
    <property type="term" value="C:membrane"/>
    <property type="evidence" value="ECO:0007669"/>
    <property type="project" value="UniProtKB-SubCell"/>
</dbReference>
<dbReference type="EMBL" id="MSZS01000007">
    <property type="protein sequence ID" value="PKX91142.1"/>
    <property type="molecule type" value="Genomic_DNA"/>
</dbReference>
<evidence type="ECO:0000256" key="2">
    <source>
        <dbReference type="ARBA" id="ARBA00022692"/>
    </source>
</evidence>
<organism evidence="7 8">
    <name type="scientific">Aspergillus novofumigatus (strain IBT 16806)</name>
    <dbReference type="NCBI Taxonomy" id="1392255"/>
    <lineage>
        <taxon>Eukaryota</taxon>
        <taxon>Fungi</taxon>
        <taxon>Dikarya</taxon>
        <taxon>Ascomycota</taxon>
        <taxon>Pezizomycotina</taxon>
        <taxon>Eurotiomycetes</taxon>
        <taxon>Eurotiomycetidae</taxon>
        <taxon>Eurotiales</taxon>
        <taxon>Aspergillaceae</taxon>
        <taxon>Aspergillus</taxon>
        <taxon>Aspergillus subgen. Fumigati</taxon>
    </lineage>
</organism>
<dbReference type="SUPFAM" id="SSF103473">
    <property type="entry name" value="MFS general substrate transporter"/>
    <property type="match status" value="1"/>
</dbReference>